<comment type="similarity">
    <text evidence="9">Belongs to the FtsQ/DivIB family. FtsQ subfamily.</text>
</comment>
<dbReference type="Pfam" id="PF08478">
    <property type="entry name" value="POTRA_1"/>
    <property type="match status" value="1"/>
</dbReference>
<dbReference type="PANTHER" id="PTHR35851">
    <property type="entry name" value="CELL DIVISION PROTEIN FTSQ"/>
    <property type="match status" value="1"/>
</dbReference>
<dbReference type="InterPro" id="IPR013685">
    <property type="entry name" value="POTRA_FtsQ_type"/>
</dbReference>
<evidence type="ECO:0000256" key="5">
    <source>
        <dbReference type="ARBA" id="ARBA00022692"/>
    </source>
</evidence>
<keyword evidence="5 9" id="KW-0812">Transmembrane</keyword>
<dbReference type="Pfam" id="PF03799">
    <property type="entry name" value="FtsQ_DivIB_C"/>
    <property type="match status" value="1"/>
</dbReference>
<accession>A0A1H6CD07</accession>
<evidence type="ECO:0000256" key="3">
    <source>
        <dbReference type="ARBA" id="ARBA00022519"/>
    </source>
</evidence>
<keyword evidence="3 9" id="KW-0997">Cell inner membrane</keyword>
<dbReference type="InterPro" id="IPR045335">
    <property type="entry name" value="FtsQ_C_sf"/>
</dbReference>
<keyword evidence="7 9" id="KW-0472">Membrane</keyword>
<dbReference type="InterPro" id="IPR034746">
    <property type="entry name" value="POTRA"/>
</dbReference>
<dbReference type="GO" id="GO:0005886">
    <property type="term" value="C:plasma membrane"/>
    <property type="evidence" value="ECO:0007669"/>
    <property type="project" value="UniProtKB-SubCell"/>
</dbReference>
<dbReference type="GO" id="GO:0090529">
    <property type="term" value="P:cell septum assembly"/>
    <property type="evidence" value="ECO:0007669"/>
    <property type="project" value="InterPro"/>
</dbReference>
<dbReference type="Proteomes" id="UP000236745">
    <property type="component" value="Unassembled WGS sequence"/>
</dbReference>
<comment type="function">
    <text evidence="9">Essential cell division protein. May link together the upstream cell division proteins, which are predominantly cytoplasmic, with the downstream cell division proteins, which are predominantly periplasmic. May control correct divisome assembly.</text>
</comment>
<organism evidence="11 12">
    <name type="scientific">Marinobacterium lutimaris</name>
    <dbReference type="NCBI Taxonomy" id="568106"/>
    <lineage>
        <taxon>Bacteria</taxon>
        <taxon>Pseudomonadati</taxon>
        <taxon>Pseudomonadota</taxon>
        <taxon>Gammaproteobacteria</taxon>
        <taxon>Oceanospirillales</taxon>
        <taxon>Oceanospirillaceae</taxon>
        <taxon>Marinobacterium</taxon>
    </lineage>
</organism>
<dbReference type="GO" id="GO:0032153">
    <property type="term" value="C:cell division site"/>
    <property type="evidence" value="ECO:0007669"/>
    <property type="project" value="UniProtKB-UniRule"/>
</dbReference>
<evidence type="ECO:0000256" key="8">
    <source>
        <dbReference type="ARBA" id="ARBA00023306"/>
    </source>
</evidence>
<dbReference type="EMBL" id="FNVQ01000003">
    <property type="protein sequence ID" value="SEG70733.1"/>
    <property type="molecule type" value="Genomic_DNA"/>
</dbReference>
<dbReference type="GO" id="GO:0043093">
    <property type="term" value="P:FtsZ-dependent cytokinesis"/>
    <property type="evidence" value="ECO:0007669"/>
    <property type="project" value="UniProtKB-UniRule"/>
</dbReference>
<protein>
    <recommendedName>
        <fullName evidence="9">Cell division protein FtsQ</fullName>
    </recommendedName>
</protein>
<dbReference type="RefSeq" id="WP_235009168.1">
    <property type="nucleotide sequence ID" value="NZ_FNVQ01000003.1"/>
</dbReference>
<evidence type="ECO:0000256" key="1">
    <source>
        <dbReference type="ARBA" id="ARBA00004370"/>
    </source>
</evidence>
<evidence type="ECO:0000259" key="10">
    <source>
        <dbReference type="PROSITE" id="PS51779"/>
    </source>
</evidence>
<name>A0A1H6CD07_9GAMM</name>
<dbReference type="AlphaFoldDB" id="A0A1H6CD07"/>
<keyword evidence="12" id="KW-1185">Reference proteome</keyword>
<dbReference type="InterPro" id="IPR026579">
    <property type="entry name" value="FtsQ"/>
</dbReference>
<feature type="domain" description="POTRA" evidence="10">
    <location>
        <begin position="70"/>
        <end position="139"/>
    </location>
</feature>
<evidence type="ECO:0000256" key="9">
    <source>
        <dbReference type="HAMAP-Rule" id="MF_00911"/>
    </source>
</evidence>
<dbReference type="PANTHER" id="PTHR35851:SF1">
    <property type="entry name" value="CELL DIVISION PROTEIN FTSQ"/>
    <property type="match status" value="1"/>
</dbReference>
<evidence type="ECO:0000256" key="2">
    <source>
        <dbReference type="ARBA" id="ARBA00022475"/>
    </source>
</evidence>
<evidence type="ECO:0000313" key="11">
    <source>
        <dbReference type="EMBL" id="SEG70733.1"/>
    </source>
</evidence>
<comment type="subunit">
    <text evidence="9">Part of a complex composed of FtsB, FtsL and FtsQ.</text>
</comment>
<gene>
    <name evidence="9" type="primary">ftsQ</name>
    <name evidence="11" type="ORF">SAMN05444390_103376</name>
</gene>
<keyword evidence="2 9" id="KW-1003">Cell membrane</keyword>
<dbReference type="InterPro" id="IPR005548">
    <property type="entry name" value="Cell_div_FtsQ/DivIB_C"/>
</dbReference>
<dbReference type="Gene3D" id="3.10.20.310">
    <property type="entry name" value="membrane protein fhac"/>
    <property type="match status" value="1"/>
</dbReference>
<evidence type="ECO:0000256" key="7">
    <source>
        <dbReference type="ARBA" id="ARBA00023136"/>
    </source>
</evidence>
<proteinExistence type="inferred from homology"/>
<comment type="subcellular location">
    <subcellularLocation>
        <location evidence="9">Cell inner membrane</location>
        <topology evidence="9">Single-pass type II membrane protein</topology>
    </subcellularLocation>
    <subcellularLocation>
        <location evidence="1">Membrane</location>
    </subcellularLocation>
    <text evidence="9">Localizes to the division septum.</text>
</comment>
<keyword evidence="6 9" id="KW-1133">Transmembrane helix</keyword>
<dbReference type="Gene3D" id="3.40.50.11690">
    <property type="entry name" value="Cell division protein FtsQ/DivIB"/>
    <property type="match status" value="1"/>
</dbReference>
<evidence type="ECO:0000313" key="12">
    <source>
        <dbReference type="Proteomes" id="UP000236745"/>
    </source>
</evidence>
<evidence type="ECO:0000256" key="4">
    <source>
        <dbReference type="ARBA" id="ARBA00022618"/>
    </source>
</evidence>
<reference evidence="11 12" key="1">
    <citation type="submission" date="2016-10" db="EMBL/GenBank/DDBJ databases">
        <authorList>
            <person name="de Groot N.N."/>
        </authorList>
    </citation>
    <scope>NUCLEOTIDE SEQUENCE [LARGE SCALE GENOMIC DNA]</scope>
    <source>
        <strain evidence="11 12">DSM 22012</strain>
    </source>
</reference>
<evidence type="ECO:0000256" key="6">
    <source>
        <dbReference type="ARBA" id="ARBA00022989"/>
    </source>
</evidence>
<dbReference type="HAMAP" id="MF_00911">
    <property type="entry name" value="FtsQ_subfam"/>
    <property type="match status" value="1"/>
</dbReference>
<keyword evidence="8 9" id="KW-0131">Cell cycle</keyword>
<dbReference type="PROSITE" id="PS51779">
    <property type="entry name" value="POTRA"/>
    <property type="match status" value="1"/>
</dbReference>
<keyword evidence="4 9" id="KW-0132">Cell division</keyword>
<sequence length="275" mass="31217">MLMTLPWKNRTQEELETAPVRGAVRAAEAAPTTPPDSDWYWRPLVLLTLLVVFCGILSSGSRDLWRWLDGPVAEIQIEGASRHLDKQAIAHEMAASLDRPMLELDLEPLREQVIANPWVHDATISRQWPPALKVNVVEEVPVARWSDKGLLNNQGDIFWPALKPEYSSLPMLNGPAHETVRIMEQFHDLNRMFAARGLKLTGLTLEPRGAWNIELDNGIRVVAGRDRLIPRLKRFLTVYQLQLAARADEIEQVDIRYTNGIAVRWRAEEKSENAG</sequence>